<dbReference type="EMBL" id="JAJJMA010080894">
    <property type="protein sequence ID" value="MCL7028554.1"/>
    <property type="molecule type" value="Genomic_DNA"/>
</dbReference>
<keyword evidence="1" id="KW-0175">Coiled coil</keyword>
<dbReference type="PANTHER" id="PTHR36325">
    <property type="entry name" value="MYOSIN-2 HEAVY CHAIN-LIKE PROTEIN"/>
    <property type="match status" value="1"/>
</dbReference>
<evidence type="ECO:0000256" key="1">
    <source>
        <dbReference type="SAM" id="Coils"/>
    </source>
</evidence>
<feature type="compositionally biased region" description="Basic and acidic residues" evidence="2">
    <location>
        <begin position="536"/>
        <end position="552"/>
    </location>
</feature>
<feature type="region of interest" description="Disordered" evidence="2">
    <location>
        <begin position="19"/>
        <end position="66"/>
    </location>
</feature>
<feature type="compositionally biased region" description="Polar residues" evidence="2">
    <location>
        <begin position="50"/>
        <end position="66"/>
    </location>
</feature>
<feature type="region of interest" description="Disordered" evidence="2">
    <location>
        <begin position="575"/>
        <end position="627"/>
    </location>
</feature>
<feature type="compositionally biased region" description="Basic and acidic residues" evidence="2">
    <location>
        <begin position="512"/>
        <end position="529"/>
    </location>
</feature>
<protein>
    <submittedName>
        <fullName evidence="3">Uncharacterized protein</fullName>
    </submittedName>
</protein>
<keyword evidence="4" id="KW-1185">Reference proteome</keyword>
<feature type="compositionally biased region" description="Basic and acidic residues" evidence="2">
    <location>
        <begin position="608"/>
        <end position="627"/>
    </location>
</feature>
<proteinExistence type="predicted"/>
<feature type="coiled-coil region" evidence="1">
    <location>
        <begin position="116"/>
        <end position="176"/>
    </location>
</feature>
<evidence type="ECO:0000313" key="4">
    <source>
        <dbReference type="Proteomes" id="UP001177140"/>
    </source>
</evidence>
<accession>A0AA41RX74</accession>
<dbReference type="PANTHER" id="PTHR36325:SF1">
    <property type="entry name" value="MYOSIN-2 HEAVY CHAIN-LIKE PROTEIN"/>
    <property type="match status" value="1"/>
</dbReference>
<evidence type="ECO:0000313" key="3">
    <source>
        <dbReference type="EMBL" id="MCL7028554.1"/>
    </source>
</evidence>
<evidence type="ECO:0000256" key="2">
    <source>
        <dbReference type="SAM" id="MobiDB-lite"/>
    </source>
</evidence>
<sequence>MDLGCMDLGCIEKKSNETSVDFQRRRSGSDSDEFVTASSKFGKSKPSKEAGQSTLNSVNKSTSQIRKSYRKTSPLNWFPRKKTESYLKRKIRLLQEVGGMNSTLDETLCDSKTHYSRVLQEKIAAKEAARKAMEARKAALVEASWCRILRAARIQNKEAESLLRKAEKTVEEAFEAAAAMRVIMYDKPDCPQKACEIESSNIEGSTTHTVTASFETAFDVDKEVAAAVKIACIRLANCPSLNKNEFRDLLRKINQNPEMIEADQEVCKLSAECESDSGLDLDTESLKDDLAAEVSNRRMLDTKRKCMDRGLLDINHSIKLVDVMLERLQRLRDDELASLATIVATCGLNAALLEVENSKLHGQESGSEYTLGFANVESLKNRNMRRQVESKIPSLDKVLVKHMSRLEREVQEAKNTRKNKAEGGTEDKTEGSENRADCLNINASSSNAVPELGSMFVKHVSKLEKSIQEAKKNSGIASDYESKQLRNPDASDLPSLDKFLVKRVSRLEREVQEAKKVGKDKPKKSEEKTVVSNNKTGEELGEFRKLRDKQQMEEVPSLDNFLVKHVSKLEREVQEAKIASKTNPVGTNTAADAPTLMGSSQEIASSCEEEKQVGKENIDSNRCDEISDETVKEKVEMEIREQQSLKPVVQHENSLKSSEQSPMQTKNMSRLERAKLETLEAFSCEGGNMPYSLDAILTKPVHRLEREKLQASAWGSVIQKNQNKQGGAVASDSEGLDKVLVKHVSRLEKEKLAAVGQEEVMRVKKRDMNYEKSVDGLDQMVKHQSRLEKEKFAAALNSGDQTKHSEVRRKAMERELQDAWGGLSLGNSVRPHVSRLEREKAAWMKADEEELANHA</sequence>
<comment type="caution">
    <text evidence="3">The sequence shown here is derived from an EMBL/GenBank/DDBJ whole genome shotgun (WGS) entry which is preliminary data.</text>
</comment>
<feature type="region of interest" description="Disordered" evidence="2">
    <location>
        <begin position="512"/>
        <end position="554"/>
    </location>
</feature>
<organism evidence="3 4">
    <name type="scientific">Papaver nudicaule</name>
    <name type="common">Iceland poppy</name>
    <dbReference type="NCBI Taxonomy" id="74823"/>
    <lineage>
        <taxon>Eukaryota</taxon>
        <taxon>Viridiplantae</taxon>
        <taxon>Streptophyta</taxon>
        <taxon>Embryophyta</taxon>
        <taxon>Tracheophyta</taxon>
        <taxon>Spermatophyta</taxon>
        <taxon>Magnoliopsida</taxon>
        <taxon>Ranunculales</taxon>
        <taxon>Papaveraceae</taxon>
        <taxon>Papaveroideae</taxon>
        <taxon>Papaver</taxon>
    </lineage>
</organism>
<dbReference type="Proteomes" id="UP001177140">
    <property type="component" value="Unassembled WGS sequence"/>
</dbReference>
<gene>
    <name evidence="3" type="ORF">MKW94_025429</name>
</gene>
<feature type="compositionally biased region" description="Polar residues" evidence="2">
    <location>
        <begin position="580"/>
        <end position="590"/>
    </location>
</feature>
<feature type="compositionally biased region" description="Basic and acidic residues" evidence="2">
    <location>
        <begin position="19"/>
        <end position="29"/>
    </location>
</feature>
<reference evidence="3" key="1">
    <citation type="submission" date="2022-03" db="EMBL/GenBank/DDBJ databases">
        <title>A functionally conserved STORR gene fusion in Papaver species that diverged 16.8 million years ago.</title>
        <authorList>
            <person name="Catania T."/>
        </authorList>
    </citation>
    <scope>NUCLEOTIDE SEQUENCE</scope>
    <source>
        <strain evidence="3">S-191538</strain>
    </source>
</reference>
<dbReference type="AlphaFoldDB" id="A0AA41RX74"/>
<feature type="region of interest" description="Disordered" evidence="2">
    <location>
        <begin position="409"/>
        <end position="433"/>
    </location>
</feature>
<feature type="compositionally biased region" description="Polar residues" evidence="2">
    <location>
        <begin position="651"/>
        <end position="668"/>
    </location>
</feature>
<name>A0AA41RX74_PAPNU</name>
<feature type="region of interest" description="Disordered" evidence="2">
    <location>
        <begin position="645"/>
        <end position="668"/>
    </location>
</feature>